<dbReference type="SMART" id="SM00327">
    <property type="entry name" value="VWA"/>
    <property type="match status" value="1"/>
</dbReference>
<dbReference type="PROSITE" id="PS50234">
    <property type="entry name" value="VWFA"/>
    <property type="match status" value="1"/>
</dbReference>
<dbReference type="Proteomes" id="UP001589867">
    <property type="component" value="Unassembled WGS sequence"/>
</dbReference>
<evidence type="ECO:0000313" key="3">
    <source>
        <dbReference type="Proteomes" id="UP001589867"/>
    </source>
</evidence>
<dbReference type="InterPro" id="IPR002035">
    <property type="entry name" value="VWF_A"/>
</dbReference>
<keyword evidence="3" id="KW-1185">Reference proteome</keyword>
<feature type="domain" description="VWFA" evidence="1">
    <location>
        <begin position="15"/>
        <end position="192"/>
    </location>
</feature>
<evidence type="ECO:0000313" key="2">
    <source>
        <dbReference type="EMBL" id="MFC0526124.1"/>
    </source>
</evidence>
<accession>A0ABV6LV36</accession>
<dbReference type="EMBL" id="JBHLUH010000002">
    <property type="protein sequence ID" value="MFC0526124.1"/>
    <property type="molecule type" value="Genomic_DNA"/>
</dbReference>
<name>A0ABV6LV36_9ACTN</name>
<organism evidence="2 3">
    <name type="scientific">Phytohabitans kaempferiae</name>
    <dbReference type="NCBI Taxonomy" id="1620943"/>
    <lineage>
        <taxon>Bacteria</taxon>
        <taxon>Bacillati</taxon>
        <taxon>Actinomycetota</taxon>
        <taxon>Actinomycetes</taxon>
        <taxon>Micromonosporales</taxon>
        <taxon>Micromonosporaceae</taxon>
    </lineage>
</organism>
<dbReference type="SUPFAM" id="SSF53300">
    <property type="entry name" value="vWA-like"/>
    <property type="match status" value="1"/>
</dbReference>
<dbReference type="RefSeq" id="WP_377243479.1">
    <property type="nucleotide sequence ID" value="NZ_JBHLUH010000002.1"/>
</dbReference>
<proteinExistence type="predicted"/>
<dbReference type="InterPro" id="IPR036465">
    <property type="entry name" value="vWFA_dom_sf"/>
</dbReference>
<gene>
    <name evidence="2" type="ORF">ACFFIA_00390</name>
</gene>
<reference evidence="2 3" key="1">
    <citation type="submission" date="2024-09" db="EMBL/GenBank/DDBJ databases">
        <authorList>
            <person name="Sun Q."/>
            <person name="Mori K."/>
        </authorList>
    </citation>
    <scope>NUCLEOTIDE SEQUENCE [LARGE SCALE GENOMIC DNA]</scope>
    <source>
        <strain evidence="2 3">TBRC 3947</strain>
    </source>
</reference>
<sequence>MPLKDFVTTTPRQLPVLLLADVSGSMRHESKIETLNRCVSEMVRSFADLKEPTYEITVGVITFGGTARLHHPPTPACDFVWHDMPAEGPTPLGQALGIATDLLEDRDQVPSRSARPVLVLASDGRPNDDWEAPLDRLLAAPRAGKATRFAVAIGNDVDEEATLVLERFASAGEEGVFRAEKVHRIVEFFDWLTMSVSQQATGGEVDYRPPPLAGRSADVVID</sequence>
<evidence type="ECO:0000259" key="1">
    <source>
        <dbReference type="PROSITE" id="PS50234"/>
    </source>
</evidence>
<protein>
    <submittedName>
        <fullName evidence="2">VWA domain-containing protein</fullName>
    </submittedName>
</protein>
<dbReference type="Pfam" id="PF00092">
    <property type="entry name" value="VWA"/>
    <property type="match status" value="1"/>
</dbReference>
<comment type="caution">
    <text evidence="2">The sequence shown here is derived from an EMBL/GenBank/DDBJ whole genome shotgun (WGS) entry which is preliminary data.</text>
</comment>
<dbReference type="Gene3D" id="3.40.50.410">
    <property type="entry name" value="von Willebrand factor, type A domain"/>
    <property type="match status" value="1"/>
</dbReference>